<dbReference type="InterPro" id="IPR018641">
    <property type="entry name" value="Trfase_1_rSAM/seldom-assoc"/>
</dbReference>
<accession>A0A1I3E2N9</accession>
<keyword evidence="4" id="KW-1185">Reference proteome</keyword>
<reference evidence="2 4" key="1">
    <citation type="submission" date="2016-10" db="EMBL/GenBank/DDBJ databases">
        <authorList>
            <person name="Varghese N."/>
            <person name="Submissions S."/>
        </authorList>
    </citation>
    <scope>NUCLEOTIDE SEQUENCE [LARGE SCALE GENOMIC DNA]</scope>
    <source>
        <strain evidence="2 4">GMCC 1.11211</strain>
    </source>
</reference>
<comment type="caution">
    <text evidence="3">The sequence shown here is derived from an EMBL/GenBank/DDBJ whole genome shotgun (WGS) entry which is preliminary data.</text>
</comment>
<name>A0A1I3E2N9_9MICO</name>
<dbReference type="Pfam" id="PF09837">
    <property type="entry name" value="DUF2064"/>
    <property type="match status" value="1"/>
</dbReference>
<evidence type="ECO:0000313" key="4">
    <source>
        <dbReference type="Proteomes" id="UP000199681"/>
    </source>
</evidence>
<dbReference type="Proteomes" id="UP000199681">
    <property type="component" value="Unassembled WGS sequence"/>
</dbReference>
<dbReference type="PANTHER" id="PTHR36529">
    <property type="entry name" value="SLL1095 PROTEIN"/>
    <property type="match status" value="1"/>
</dbReference>
<evidence type="ECO:0000313" key="5">
    <source>
        <dbReference type="Proteomes" id="UP000297963"/>
    </source>
</evidence>
<evidence type="ECO:0000313" key="3">
    <source>
        <dbReference type="EMBL" id="TFB81487.1"/>
    </source>
</evidence>
<dbReference type="Gene3D" id="3.90.550.10">
    <property type="entry name" value="Spore Coat Polysaccharide Biosynthesis Protein SpsA, Chain A"/>
    <property type="match status" value="1"/>
</dbReference>
<evidence type="ECO:0000256" key="1">
    <source>
        <dbReference type="SAM" id="MobiDB-lite"/>
    </source>
</evidence>
<reference evidence="3 5" key="2">
    <citation type="submission" date="2019-03" db="EMBL/GenBank/DDBJ databases">
        <title>Genomics of glacier-inhabiting Cryobacterium strains.</title>
        <authorList>
            <person name="Liu Q."/>
            <person name="Xin Y.-H."/>
        </authorList>
    </citation>
    <scope>NUCLEOTIDE SEQUENCE [LARGE SCALE GENOMIC DNA]</scope>
    <source>
        <strain evidence="3 5">Hh34</strain>
    </source>
</reference>
<dbReference type="EMBL" id="FOPW01000022">
    <property type="protein sequence ID" value="SFH93260.1"/>
    <property type="molecule type" value="Genomic_DNA"/>
</dbReference>
<dbReference type="Proteomes" id="UP000297963">
    <property type="component" value="Unassembled WGS sequence"/>
</dbReference>
<organism evidence="3 5">
    <name type="scientific">Cryobacterium levicorallinum</name>
    <dbReference type="NCBI Taxonomy" id="995038"/>
    <lineage>
        <taxon>Bacteria</taxon>
        <taxon>Bacillati</taxon>
        <taxon>Actinomycetota</taxon>
        <taxon>Actinomycetes</taxon>
        <taxon>Micrococcales</taxon>
        <taxon>Microbacteriaceae</taxon>
        <taxon>Cryobacterium</taxon>
    </lineage>
</organism>
<evidence type="ECO:0000313" key="2">
    <source>
        <dbReference type="EMBL" id="SFH93260.1"/>
    </source>
</evidence>
<dbReference type="STRING" id="995038.SAMN05216274_12241"/>
<dbReference type="SUPFAM" id="SSF53448">
    <property type="entry name" value="Nucleotide-diphospho-sugar transferases"/>
    <property type="match status" value="1"/>
</dbReference>
<dbReference type="RefSeq" id="WP_092452655.1">
    <property type="nucleotide sequence ID" value="NZ_BKAC01000026.1"/>
</dbReference>
<sequence length="266" mass="27863">MTAIVVIAKECLPGKVKTRLHPPLSLGQAALLAASSLADTLAVAAQLPATRHILAFDGVTPPPEASGWQILPQTSGGLDERLAAIFDHLDEPTLLLGMDTPQVSAELLAPVFQNWNETDAWFGPANDGGFWALALKDPSGALLRGIPMSRSDTGAHQLERLDQAGLTVRLLPALTDIDTITDAQTVASIAPHTRFARAFAGVRASAQPGDANQPATERRSPDRPPAEGRAVDAGAPDLHPVAPYPADLHSAATRAADLLTLTGTRS</sequence>
<dbReference type="EMBL" id="SOFE01000030">
    <property type="protein sequence ID" value="TFB81487.1"/>
    <property type="molecule type" value="Genomic_DNA"/>
</dbReference>
<protein>
    <submittedName>
        <fullName evidence="3">DUF2064 domain-containing protein</fullName>
    </submittedName>
</protein>
<dbReference type="AlphaFoldDB" id="A0A1I3E2N9"/>
<feature type="region of interest" description="Disordered" evidence="1">
    <location>
        <begin position="204"/>
        <end position="244"/>
    </location>
</feature>
<gene>
    <name evidence="3" type="ORF">E3O11_16430</name>
    <name evidence="2" type="ORF">SAMN05216274_12241</name>
</gene>
<dbReference type="InterPro" id="IPR029044">
    <property type="entry name" value="Nucleotide-diphossugar_trans"/>
</dbReference>
<dbReference type="PANTHER" id="PTHR36529:SF1">
    <property type="entry name" value="GLYCOSYLTRANSFERASE"/>
    <property type="match status" value="1"/>
</dbReference>
<proteinExistence type="predicted"/>
<feature type="compositionally biased region" description="Basic and acidic residues" evidence="1">
    <location>
        <begin position="216"/>
        <end position="230"/>
    </location>
</feature>